<dbReference type="Proteomes" id="UP000829685">
    <property type="component" value="Unassembled WGS sequence"/>
</dbReference>
<feature type="compositionally biased region" description="Low complexity" evidence="3">
    <location>
        <begin position="26"/>
        <end position="44"/>
    </location>
</feature>
<evidence type="ECO:0000256" key="1">
    <source>
        <dbReference type="ARBA" id="ARBA00005964"/>
    </source>
</evidence>
<feature type="compositionally biased region" description="Basic and acidic residues" evidence="3">
    <location>
        <begin position="15"/>
        <end position="25"/>
    </location>
</feature>
<dbReference type="AlphaFoldDB" id="A0A9Q0AP05"/>
<proteinExistence type="inferred from homology"/>
<dbReference type="SUPFAM" id="SSF53474">
    <property type="entry name" value="alpha/beta-Hydrolases"/>
    <property type="match status" value="1"/>
</dbReference>
<evidence type="ECO:0000256" key="3">
    <source>
        <dbReference type="SAM" id="MobiDB-lite"/>
    </source>
</evidence>
<name>A0A9Q0AP05_9PEZI</name>
<comment type="similarity">
    <text evidence="1">Belongs to the type-B carboxylesterase/lipase family.</text>
</comment>
<dbReference type="InterPro" id="IPR029058">
    <property type="entry name" value="AB_hydrolase_fold"/>
</dbReference>
<organism evidence="6 7">
    <name type="scientific">Neoarthrinium moseri</name>
    <dbReference type="NCBI Taxonomy" id="1658444"/>
    <lineage>
        <taxon>Eukaryota</taxon>
        <taxon>Fungi</taxon>
        <taxon>Dikarya</taxon>
        <taxon>Ascomycota</taxon>
        <taxon>Pezizomycotina</taxon>
        <taxon>Sordariomycetes</taxon>
        <taxon>Xylariomycetidae</taxon>
        <taxon>Amphisphaeriales</taxon>
        <taxon>Apiosporaceae</taxon>
        <taxon>Neoarthrinium</taxon>
    </lineage>
</organism>
<keyword evidence="7" id="KW-1185">Reference proteome</keyword>
<dbReference type="PANTHER" id="PTHR11559">
    <property type="entry name" value="CARBOXYLESTERASE"/>
    <property type="match status" value="1"/>
</dbReference>
<dbReference type="InterPro" id="IPR019826">
    <property type="entry name" value="Carboxylesterase_B_AS"/>
</dbReference>
<keyword evidence="4" id="KW-1133">Transmembrane helix</keyword>
<dbReference type="InterPro" id="IPR050309">
    <property type="entry name" value="Type-B_Carboxylest/Lipase"/>
</dbReference>
<keyword evidence="4" id="KW-0472">Membrane</keyword>
<evidence type="ECO:0000313" key="6">
    <source>
        <dbReference type="EMBL" id="KAI1869467.1"/>
    </source>
</evidence>
<gene>
    <name evidence="6" type="ORF">JX265_006557</name>
</gene>
<dbReference type="GO" id="GO:0016787">
    <property type="term" value="F:hydrolase activity"/>
    <property type="evidence" value="ECO:0007669"/>
    <property type="project" value="UniProtKB-KW"/>
</dbReference>
<evidence type="ECO:0000259" key="5">
    <source>
        <dbReference type="Pfam" id="PF00135"/>
    </source>
</evidence>
<evidence type="ECO:0000256" key="2">
    <source>
        <dbReference type="ARBA" id="ARBA00022801"/>
    </source>
</evidence>
<keyword evidence="2" id="KW-0378">Hydrolase</keyword>
<evidence type="ECO:0000256" key="4">
    <source>
        <dbReference type="SAM" id="Phobius"/>
    </source>
</evidence>
<comment type="caution">
    <text evidence="6">The sequence shown here is derived from an EMBL/GenBank/DDBJ whole genome shotgun (WGS) entry which is preliminary data.</text>
</comment>
<evidence type="ECO:0000313" key="7">
    <source>
        <dbReference type="Proteomes" id="UP000829685"/>
    </source>
</evidence>
<accession>A0A9Q0AP05</accession>
<dbReference type="Gene3D" id="3.40.50.1820">
    <property type="entry name" value="alpha/beta hydrolase"/>
    <property type="match status" value="1"/>
</dbReference>
<dbReference type="PROSITE" id="PS00122">
    <property type="entry name" value="CARBOXYLESTERASE_B_1"/>
    <property type="match status" value="1"/>
</dbReference>
<protein>
    <recommendedName>
        <fullName evidence="5">Carboxylesterase type B domain-containing protein</fullName>
    </recommendedName>
</protein>
<keyword evidence="4" id="KW-0812">Transmembrane</keyword>
<feature type="domain" description="Carboxylesterase type B" evidence="5">
    <location>
        <begin position="121"/>
        <end position="628"/>
    </location>
</feature>
<dbReference type="Pfam" id="PF00135">
    <property type="entry name" value="COesterase"/>
    <property type="match status" value="1"/>
</dbReference>
<dbReference type="InterPro" id="IPR002018">
    <property type="entry name" value="CarbesteraseB"/>
</dbReference>
<reference evidence="6" key="1">
    <citation type="submission" date="2021-03" db="EMBL/GenBank/DDBJ databases">
        <title>Revisited historic fungal species revealed as producer of novel bioactive compounds through whole genome sequencing and comparative genomics.</title>
        <authorList>
            <person name="Vignolle G.A."/>
            <person name="Hochenegger N."/>
            <person name="Mach R.L."/>
            <person name="Mach-Aigner A.R."/>
            <person name="Javad Rahimi M."/>
            <person name="Salim K.A."/>
            <person name="Chan C.M."/>
            <person name="Lim L.B.L."/>
            <person name="Cai F."/>
            <person name="Druzhinina I.S."/>
            <person name="U'Ren J.M."/>
            <person name="Derntl C."/>
        </authorList>
    </citation>
    <scope>NUCLEOTIDE SEQUENCE</scope>
    <source>
        <strain evidence="6">TUCIM 5799</strain>
    </source>
</reference>
<dbReference type="EMBL" id="JAFIMR010000015">
    <property type="protein sequence ID" value="KAI1869467.1"/>
    <property type="molecule type" value="Genomic_DNA"/>
</dbReference>
<feature type="transmembrane region" description="Helical" evidence="4">
    <location>
        <begin position="86"/>
        <end position="106"/>
    </location>
</feature>
<sequence length="701" mass="75550">MHSEPEKPPTCPPKIYEKHGREKAVDISIDEIGSSSSGDSSSDLESNRGGGGGPDEMPASKKPSWWSRYSGYQRLRTLPPSRTRRAVFFVTSASAITVVALIIWLLRTGHLNGLPQKENVKVTIAQGTYFGEVTAKSDKYPRSVDAWRGIPYAQSTGGENRFRPPQPLSDTPTPDVVYDARSFGSVCGGGGDEDCLNLNVYRPHFGADPAADARDMAKLGGEDKKMPVVVYVHGGGFNGGSGKERNMASFVSWAETPTVGISFNYRVGALGFLPSALTRKEGALNLGLKDQQMLLAWVQKNVASFGGDPDNVTLMGLSAGAHSIGHQLISYAPANKLTSSAAPFHKVIIESGGPTARAVFAPTHPLHEKQFQEFLVACGLSDTPDDDVFNQLRALPLSKIKSASSSIWNKYNGSLRWAFQPSIDGPGGVVPDLPRQSWEKGNVLRIPIMTGFNTNEGAIFVPAGASDSSALRKLMGGIIPALNETSLTLMESIYPDPLNTTEGKDMYIIKPPGGFGKQFWRLDDAYAHYAYICPVLQTAHYASTSDSKSPVYVYHFSARSQAHGATDHGDEAPVVAHDMAVLSNFPGLLKTADAMTGFWSRFAAFGDPNLVSAGTASTSGTTWQKFQSPFSNTSDSTAGDKGRVALFGEGNDERMLARGRSAPGTPSQVVSLTDRELEECRYWFDRVIYSEGFGDGNVTFT</sequence>
<feature type="region of interest" description="Disordered" evidence="3">
    <location>
        <begin position="1"/>
        <end position="63"/>
    </location>
</feature>